<dbReference type="Proteomes" id="UP000246077">
    <property type="component" value="Unassembled WGS sequence"/>
</dbReference>
<dbReference type="RefSeq" id="WP_109923460.1">
    <property type="nucleotide sequence ID" value="NZ_QGLF01000012.1"/>
</dbReference>
<reference evidence="3" key="1">
    <citation type="submission" date="2018-05" db="EMBL/GenBank/DDBJ databases">
        <title>Zavarzinia sp. HR-AS.</title>
        <authorList>
            <person name="Lee Y."/>
            <person name="Jeon C.O."/>
        </authorList>
    </citation>
    <scope>NUCLEOTIDE SEQUENCE [LARGE SCALE GENOMIC DNA]</scope>
    <source>
        <strain evidence="3">DSM 1231</strain>
    </source>
</reference>
<accession>A0A317DS55</accession>
<keyword evidence="3" id="KW-1185">Reference proteome</keyword>
<name>A0A317DS55_9PROT</name>
<evidence type="ECO:0000313" key="2">
    <source>
        <dbReference type="EMBL" id="PWR17507.1"/>
    </source>
</evidence>
<gene>
    <name evidence="2" type="ORF">DKG75_22570</name>
</gene>
<comment type="caution">
    <text evidence="2">The sequence shown here is derived from an EMBL/GenBank/DDBJ whole genome shotgun (WGS) entry which is preliminary data.</text>
</comment>
<sequence>MRLANILLATTILGSAAGGALAGLAADLGDISMGGRVKQGVAFGYSELTDGMLRLAQANYIVETDISWKPTKTLAVTGKFWLRGDWVDSWGADLMGSGIQNPYSPNATQQYGYHLNRKGGGRDDPFGNTVDHQNRYLDDFEDEMIRELAIKITDEYNRYAIKIGKFVRGWGQSDGIRLLDVLHAQDLRMKGVLGDSDEIRIPNWMVAVDLNFDEMGIAKPFEWIGLTKPGLELIFMPETQHDLFVINNPTPGDVTAGGLYGFPFPYLIDPVSGKGIPYFAAHLNDVTPREFSVTDATLAARFKFQALHGEGTLNAYYGWQELPIVKMRDSTLHVGSATHQADQALLNVPLSQPLLETLVHAPGVGYLDAMRTTSGGLLGSLGQLLGGYPINLYGCATGILPPLCSVTTNFDLDYKYRKKLVGATFTRDMVELAFGPKDVAPVFRMEASYEFDKPFNRYRVKTNVGTEAYGTNALISSVDESVAFRDQLSIMVGFDYFLWLPFWESQESSIFTSFQLFNIITDDSKDLMFQSPYAAFGSKVHPVQTYASFLWWKALDDGRLYLEGLAAYDFQNEGFAYRQRIDFNYFGDNIRPRVEIIHYEGKTEQGLFGLYDNADAIEFSLTYQF</sequence>
<feature type="signal peptide" evidence="1">
    <location>
        <begin position="1"/>
        <end position="22"/>
    </location>
</feature>
<dbReference type="AlphaFoldDB" id="A0A317DS55"/>
<feature type="chain" id="PRO_5016460571" description="DUF1302 domain-containing protein" evidence="1">
    <location>
        <begin position="23"/>
        <end position="625"/>
    </location>
</feature>
<evidence type="ECO:0008006" key="4">
    <source>
        <dbReference type="Google" id="ProtNLM"/>
    </source>
</evidence>
<dbReference type="EMBL" id="QGLF01000012">
    <property type="protein sequence ID" value="PWR17507.1"/>
    <property type="molecule type" value="Genomic_DNA"/>
</dbReference>
<evidence type="ECO:0000256" key="1">
    <source>
        <dbReference type="SAM" id="SignalP"/>
    </source>
</evidence>
<evidence type="ECO:0000313" key="3">
    <source>
        <dbReference type="Proteomes" id="UP000246077"/>
    </source>
</evidence>
<keyword evidence="1" id="KW-0732">Signal</keyword>
<protein>
    <recommendedName>
        <fullName evidence="4">DUF1302 domain-containing protein</fullName>
    </recommendedName>
</protein>
<organism evidence="2 3">
    <name type="scientific">Zavarzinia compransoris</name>
    <dbReference type="NCBI Taxonomy" id="1264899"/>
    <lineage>
        <taxon>Bacteria</taxon>
        <taxon>Pseudomonadati</taxon>
        <taxon>Pseudomonadota</taxon>
        <taxon>Alphaproteobacteria</taxon>
        <taxon>Rhodospirillales</taxon>
        <taxon>Zavarziniaceae</taxon>
        <taxon>Zavarzinia</taxon>
    </lineage>
</organism>
<proteinExistence type="predicted"/>